<feature type="region of interest" description="Disordered" evidence="1">
    <location>
        <begin position="120"/>
        <end position="155"/>
    </location>
</feature>
<gene>
    <name evidence="3" type="ORF">N7U62_05575</name>
</gene>
<reference evidence="3 4" key="1">
    <citation type="submission" date="2022-10" db="EMBL/GenBank/DDBJ databases">
        <title>Comparative genomics and taxonomic characterization of three novel marine species of genus Reichenbachiella exhibiting antioxidant and polysaccharide degradation activities.</title>
        <authorList>
            <person name="Muhammad N."/>
            <person name="Lee Y.-J."/>
            <person name="Ko J."/>
            <person name="Kim S.-G."/>
        </authorList>
    </citation>
    <scope>NUCLEOTIDE SEQUENCE [LARGE SCALE GENOMIC DNA]</scope>
    <source>
        <strain evidence="3 4">ABR2-5</strain>
    </source>
</reference>
<evidence type="ECO:0000256" key="2">
    <source>
        <dbReference type="SAM" id="SignalP"/>
    </source>
</evidence>
<name>A0ABT3CR73_9BACT</name>
<proteinExistence type="predicted"/>
<protein>
    <submittedName>
        <fullName evidence="3">Uncharacterized protein</fullName>
    </submittedName>
</protein>
<evidence type="ECO:0000313" key="4">
    <source>
        <dbReference type="Proteomes" id="UP001300692"/>
    </source>
</evidence>
<dbReference type="RefSeq" id="WP_264136907.1">
    <property type="nucleotide sequence ID" value="NZ_JAOYOD010000001.1"/>
</dbReference>
<accession>A0ABT3CR73</accession>
<feature type="chain" id="PRO_5045092354" evidence="2">
    <location>
        <begin position="20"/>
        <end position="155"/>
    </location>
</feature>
<keyword evidence="4" id="KW-1185">Reference proteome</keyword>
<feature type="signal peptide" evidence="2">
    <location>
        <begin position="1"/>
        <end position="19"/>
    </location>
</feature>
<dbReference type="Proteomes" id="UP001300692">
    <property type="component" value="Unassembled WGS sequence"/>
</dbReference>
<sequence>MKKILALSVFTFIIGLANAQVAFRTGNAQLDTDLNNINANASLHFGAFRTDLSIGYDVSEKKIDYMHSRLEMKPGEIYVALEISKISRRPVDEVIRYYESDKDRGWGYIAKQCGIKPGSAEFHQLKNGAQSQKGKSNKGHKAKGNNGNKGKGKKK</sequence>
<dbReference type="EMBL" id="JAOYOD010000001">
    <property type="protein sequence ID" value="MCV9386122.1"/>
    <property type="molecule type" value="Genomic_DNA"/>
</dbReference>
<evidence type="ECO:0000256" key="1">
    <source>
        <dbReference type="SAM" id="MobiDB-lite"/>
    </source>
</evidence>
<keyword evidence="2" id="KW-0732">Signal</keyword>
<comment type="caution">
    <text evidence="3">The sequence shown here is derived from an EMBL/GenBank/DDBJ whole genome shotgun (WGS) entry which is preliminary data.</text>
</comment>
<evidence type="ECO:0000313" key="3">
    <source>
        <dbReference type="EMBL" id="MCV9386122.1"/>
    </source>
</evidence>
<organism evidence="3 4">
    <name type="scientific">Reichenbachiella ulvae</name>
    <dbReference type="NCBI Taxonomy" id="2980104"/>
    <lineage>
        <taxon>Bacteria</taxon>
        <taxon>Pseudomonadati</taxon>
        <taxon>Bacteroidota</taxon>
        <taxon>Cytophagia</taxon>
        <taxon>Cytophagales</taxon>
        <taxon>Reichenbachiellaceae</taxon>
        <taxon>Reichenbachiella</taxon>
    </lineage>
</organism>